<evidence type="ECO:0000256" key="3">
    <source>
        <dbReference type="ARBA" id="ARBA00022475"/>
    </source>
</evidence>
<gene>
    <name evidence="10" type="ORF">HCBAA847_0576</name>
</gene>
<dbReference type="InterPro" id="IPR003838">
    <property type="entry name" value="ABC3_permease_C"/>
</dbReference>
<evidence type="ECO:0000256" key="5">
    <source>
        <dbReference type="ARBA" id="ARBA00022989"/>
    </source>
</evidence>
<dbReference type="PANTHER" id="PTHR30489">
    <property type="entry name" value="LIPOPROTEIN-RELEASING SYSTEM TRANSMEMBRANE PROTEIN LOLE"/>
    <property type="match status" value="1"/>
</dbReference>
<feature type="transmembrane region" description="Helical" evidence="8">
    <location>
        <begin position="311"/>
        <end position="337"/>
    </location>
</feature>
<organism evidence="10 11">
    <name type="scientific">Helicobacter cinaedi CCUG 18818 = ATCC BAA-847</name>
    <dbReference type="NCBI Taxonomy" id="537971"/>
    <lineage>
        <taxon>Bacteria</taxon>
        <taxon>Pseudomonadati</taxon>
        <taxon>Campylobacterota</taxon>
        <taxon>Epsilonproteobacteria</taxon>
        <taxon>Campylobacterales</taxon>
        <taxon>Helicobacteraceae</taxon>
        <taxon>Helicobacter</taxon>
    </lineage>
</organism>
<evidence type="ECO:0000256" key="1">
    <source>
        <dbReference type="ARBA" id="ARBA00004651"/>
    </source>
</evidence>
<dbReference type="InterPro" id="IPR051447">
    <property type="entry name" value="Lipoprotein-release_system"/>
</dbReference>
<feature type="domain" description="ABC3 transporter permease C-terminal" evidence="9">
    <location>
        <begin position="314"/>
        <end position="435"/>
    </location>
</feature>
<feature type="transmembrane region" description="Helical" evidence="8">
    <location>
        <begin position="405"/>
        <end position="429"/>
    </location>
</feature>
<dbReference type="Pfam" id="PF02687">
    <property type="entry name" value="FtsX"/>
    <property type="match status" value="1"/>
</dbReference>
<feature type="transmembrane region" description="Helical" evidence="8">
    <location>
        <begin position="358"/>
        <end position="385"/>
    </location>
</feature>
<evidence type="ECO:0000313" key="11">
    <source>
        <dbReference type="Proteomes" id="UP000006036"/>
    </source>
</evidence>
<sequence length="446" mass="50022">MKALILYLLPRYLRFDKTQPFISITALLAFFGVGIGVMVLCVAMAIMNGMTKEFERKLFVMNYPLSVYSTTYAGVDDEILQALKKQFPQFLFSPYLRYQAVGKVGNTMNAAMVFGVDMNAESQINEVVRKALESQEILQDSAESQSFNVSQKTNNTQDSSQTLKNTPQHIREQNVLAFSQKEFSILIGKGFEENFGLEVNDKLDLFFTQLEPSGFGYTPITKRFNIAGFFESGLRAYDEAYTYTNLSALQKIRRLPPGIYDGIHIHTPKPMEDITPIRNFLEIEFPQRAGIEGWWQQNGNFFSAMELEKRALFIVLMLIIVMASLNIISSLLMVVMNRRKEIALLLSLGASRQEIKGVFFWVGNTIGLSGIVLGIVLTGVALYVLDTFPIISLPADVYGSSKLPLDLSLLDFSLTILGAVLIVCLSSYYPAKKAAMVDTLQVLRNE</sequence>
<evidence type="ECO:0000313" key="10">
    <source>
        <dbReference type="EMBL" id="BAM31818.1"/>
    </source>
</evidence>
<keyword evidence="5 8" id="KW-1133">Transmembrane helix</keyword>
<dbReference type="PANTHER" id="PTHR30489:SF0">
    <property type="entry name" value="LIPOPROTEIN-RELEASING SYSTEM TRANSMEMBRANE PROTEIN LOLE"/>
    <property type="match status" value="1"/>
</dbReference>
<evidence type="ECO:0000256" key="2">
    <source>
        <dbReference type="ARBA" id="ARBA00005236"/>
    </source>
</evidence>
<dbReference type="EMBL" id="AP012492">
    <property type="protein sequence ID" value="BAM31818.1"/>
    <property type="molecule type" value="Genomic_DNA"/>
</dbReference>
<evidence type="ECO:0000256" key="6">
    <source>
        <dbReference type="ARBA" id="ARBA00023136"/>
    </source>
</evidence>
<evidence type="ECO:0000256" key="4">
    <source>
        <dbReference type="ARBA" id="ARBA00022692"/>
    </source>
</evidence>
<reference evidence="10 11" key="1">
    <citation type="journal article" date="2012" name="J. Bacteriol.">
        <title>Complete Genome Sequence of Helicobacter cinaedi Type Strain ATCC BAA-847.</title>
        <authorList>
            <person name="Miyoshi-Akiyama T."/>
            <person name="Takeshita N."/>
            <person name="Ohmagari N."/>
            <person name="Kirikae T."/>
        </authorList>
    </citation>
    <scope>NUCLEOTIDE SEQUENCE [LARGE SCALE GENOMIC DNA]</scope>
    <source>
        <strain evidence="10 11">ATCC BAA-847</strain>
    </source>
</reference>
<dbReference type="RefSeq" id="WP_015453318.1">
    <property type="nucleotide sequence ID" value="NC_020555.1"/>
</dbReference>
<dbReference type="GO" id="GO:0044874">
    <property type="term" value="P:lipoprotein localization to outer membrane"/>
    <property type="evidence" value="ECO:0007669"/>
    <property type="project" value="TreeGrafter"/>
</dbReference>
<keyword evidence="4 8" id="KW-0812">Transmembrane</keyword>
<proteinExistence type="inferred from homology"/>
<keyword evidence="6 8" id="KW-0472">Membrane</keyword>
<accession>A0AAI8MLL0</accession>
<dbReference type="GO" id="GO:0098797">
    <property type="term" value="C:plasma membrane protein complex"/>
    <property type="evidence" value="ECO:0007669"/>
    <property type="project" value="TreeGrafter"/>
</dbReference>
<dbReference type="KEGG" id="hcb:HCBAA847_0576"/>
<keyword evidence="3" id="KW-1003">Cell membrane</keyword>
<dbReference type="AlphaFoldDB" id="A0AAI8MLL0"/>
<feature type="transmembrane region" description="Helical" evidence="8">
    <location>
        <begin position="21"/>
        <end position="47"/>
    </location>
</feature>
<protein>
    <recommendedName>
        <fullName evidence="9">ABC3 transporter permease C-terminal domain-containing protein</fullName>
    </recommendedName>
</protein>
<comment type="similarity">
    <text evidence="2">Belongs to the ABC-4 integral membrane protein family. LolC/E subfamily.</text>
</comment>
<evidence type="ECO:0000256" key="7">
    <source>
        <dbReference type="SAM" id="MobiDB-lite"/>
    </source>
</evidence>
<evidence type="ECO:0000256" key="8">
    <source>
        <dbReference type="SAM" id="Phobius"/>
    </source>
</evidence>
<name>A0AAI8MLL0_9HELI</name>
<comment type="subcellular location">
    <subcellularLocation>
        <location evidence="1">Cell membrane</location>
        <topology evidence="1">Multi-pass membrane protein</topology>
    </subcellularLocation>
</comment>
<feature type="region of interest" description="Disordered" evidence="7">
    <location>
        <begin position="142"/>
        <end position="166"/>
    </location>
</feature>
<dbReference type="Proteomes" id="UP000006036">
    <property type="component" value="Chromosome 1"/>
</dbReference>
<evidence type="ECO:0000259" key="9">
    <source>
        <dbReference type="Pfam" id="PF02687"/>
    </source>
</evidence>